<dbReference type="Proteomes" id="UP000192511">
    <property type="component" value="Unassembled WGS sequence"/>
</dbReference>
<accession>A0AAX0WX27</accession>
<dbReference type="EMBL" id="NBTX02000004">
    <property type="protein sequence ID" value="PNL62887.1"/>
    <property type="molecule type" value="Genomic_DNA"/>
</dbReference>
<proteinExistence type="predicted"/>
<feature type="transmembrane region" description="Helical" evidence="1">
    <location>
        <begin position="45"/>
        <end position="66"/>
    </location>
</feature>
<dbReference type="SUPFAM" id="SSF53098">
    <property type="entry name" value="Ribonuclease H-like"/>
    <property type="match status" value="1"/>
</dbReference>
<dbReference type="PANTHER" id="PTHR35404">
    <property type="entry name" value="TRANSPOSASE OF TN10"/>
    <property type="match status" value="1"/>
</dbReference>
<evidence type="ECO:0000256" key="1">
    <source>
        <dbReference type="SAM" id="Phobius"/>
    </source>
</evidence>
<dbReference type="AlphaFoldDB" id="A0AAX0WX27"/>
<comment type="caution">
    <text evidence="2">The sequence shown here is derived from an EMBL/GenBank/DDBJ whole genome shotgun (WGS) entry which is preliminary data.</text>
</comment>
<keyword evidence="1" id="KW-0472">Membrane</keyword>
<keyword evidence="3" id="KW-1185">Reference proteome</keyword>
<gene>
    <name evidence="2" type="ORF">A6J39_017705</name>
</gene>
<protein>
    <recommendedName>
        <fullName evidence="4">Transposase</fullName>
    </recommendedName>
</protein>
<organism evidence="2 3">
    <name type="scientific">Legionella anisa</name>
    <dbReference type="NCBI Taxonomy" id="28082"/>
    <lineage>
        <taxon>Bacteria</taxon>
        <taxon>Pseudomonadati</taxon>
        <taxon>Pseudomonadota</taxon>
        <taxon>Gammaproteobacteria</taxon>
        <taxon>Legionellales</taxon>
        <taxon>Legionellaceae</taxon>
        <taxon>Legionella</taxon>
    </lineage>
</organism>
<dbReference type="InterPro" id="IPR012337">
    <property type="entry name" value="RNaseH-like_sf"/>
</dbReference>
<keyword evidence="1" id="KW-1133">Transmembrane helix</keyword>
<evidence type="ECO:0008006" key="4">
    <source>
        <dbReference type="Google" id="ProtNLM"/>
    </source>
</evidence>
<sequence length="119" mass="13965">MIQRADVIIRKYKSRMTIEESLRDTKSRIYGFNLNDNKTQKAERYIVWLFIAALAALVAWVVGCLAEKAKLHYDFQANSYKDKRVLSFGYLGARIIKKEINLLYDWNTIIQEIFEGILI</sequence>
<dbReference type="PANTHER" id="PTHR35404:SF8">
    <property type="entry name" value="TRANSPOSASE OF TN10"/>
    <property type="match status" value="1"/>
</dbReference>
<evidence type="ECO:0000313" key="2">
    <source>
        <dbReference type="EMBL" id="PNL62887.1"/>
    </source>
</evidence>
<keyword evidence="1" id="KW-0812">Transmembrane</keyword>
<evidence type="ECO:0000313" key="3">
    <source>
        <dbReference type="Proteomes" id="UP000192511"/>
    </source>
</evidence>
<reference evidence="2" key="1">
    <citation type="submission" date="2017-12" db="EMBL/GenBank/DDBJ databases">
        <title>FDA dAtabase for Regulatory Grade micrObial Sequences (FDA-ARGOS): Supporting development and validation of Infectious Disease Dx tests.</title>
        <authorList>
            <person name="Kerrigan L."/>
            <person name="Tallon L.J."/>
            <person name="Sadzewicz L."/>
            <person name="Sengamalay N."/>
            <person name="Ott S."/>
            <person name="Godinez A."/>
            <person name="Nagaraj S."/>
            <person name="Vavikolanu K."/>
            <person name="Vyas G."/>
            <person name="Nadendla S."/>
            <person name="Aluvathingal J."/>
            <person name="Sichtig H."/>
        </authorList>
    </citation>
    <scope>NUCLEOTIDE SEQUENCE [LARGE SCALE GENOMIC DNA]</scope>
    <source>
        <strain evidence="2">FDAARGOS_200</strain>
    </source>
</reference>
<name>A0AAX0WX27_9GAMM</name>